<dbReference type="Gene3D" id="1.10.287.1080">
    <property type="entry name" value="MazG-like"/>
    <property type="match status" value="1"/>
</dbReference>
<protein>
    <submittedName>
        <fullName evidence="2">Nucleotide pyrophosphohydrolase</fullName>
    </submittedName>
</protein>
<dbReference type="InterPro" id="IPR047046">
    <property type="entry name" value="YpjD/YvdC"/>
</dbReference>
<comment type="caution">
    <text evidence="2">The sequence shown here is derived from an EMBL/GenBank/DDBJ whole genome shotgun (WGS) entry which is preliminary data.</text>
</comment>
<dbReference type="CDD" id="cd11531">
    <property type="entry name" value="NTP-PPase_BsYpjD"/>
    <property type="match status" value="1"/>
</dbReference>
<dbReference type="SUPFAM" id="SSF101386">
    <property type="entry name" value="all-alpha NTP pyrophosphatases"/>
    <property type="match status" value="1"/>
</dbReference>
<dbReference type="PIRSF" id="PIRSF029904">
    <property type="entry name" value="UCP029904_pph"/>
    <property type="match status" value="1"/>
</dbReference>
<dbReference type="Proteomes" id="UP000619457">
    <property type="component" value="Unassembled WGS sequence"/>
</dbReference>
<evidence type="ECO:0000313" key="3">
    <source>
        <dbReference type="Proteomes" id="UP000619457"/>
    </source>
</evidence>
<dbReference type="RefSeq" id="WP_018473726.1">
    <property type="nucleotide sequence ID" value="NZ_BMWX01000010.1"/>
</dbReference>
<reference evidence="2" key="1">
    <citation type="journal article" date="2014" name="Int. J. Syst. Evol. Microbiol.">
        <title>Complete genome sequence of Corynebacterium casei LMG S-19264T (=DSM 44701T), isolated from a smear-ripened cheese.</title>
        <authorList>
            <consortium name="US DOE Joint Genome Institute (JGI-PGF)"/>
            <person name="Walter F."/>
            <person name="Albersmeier A."/>
            <person name="Kalinowski J."/>
            <person name="Ruckert C."/>
        </authorList>
    </citation>
    <scope>NUCLEOTIDE SEQUENCE</scope>
    <source>
        <strain evidence="2">KCTC 12368</strain>
    </source>
</reference>
<sequence length="108" mass="12434">MTIEEAQAQVDQWINTVGVRYFNELTNMAILTEEVGEVARIIARKYGEQSFKKSDEGKDLGDEMADVLWVLMCLANQTGVDLTKALEKNFEKKNIRDKDRHKNNDKLK</sequence>
<name>A0A918UWH4_9BACT</name>
<organism evidence="2 3">
    <name type="scientific">Echinicola pacifica</name>
    <dbReference type="NCBI Taxonomy" id="346377"/>
    <lineage>
        <taxon>Bacteria</taxon>
        <taxon>Pseudomonadati</taxon>
        <taxon>Bacteroidota</taxon>
        <taxon>Cytophagia</taxon>
        <taxon>Cytophagales</taxon>
        <taxon>Cyclobacteriaceae</taxon>
        <taxon>Echinicola</taxon>
    </lineage>
</organism>
<proteinExistence type="predicted"/>
<accession>A0A918UWH4</accession>
<feature type="domain" description="NTP pyrophosphohydrolase MazG-like" evidence="1">
    <location>
        <begin position="23"/>
        <end position="100"/>
    </location>
</feature>
<reference evidence="2" key="2">
    <citation type="submission" date="2020-09" db="EMBL/GenBank/DDBJ databases">
        <authorList>
            <person name="Sun Q."/>
            <person name="Kim S."/>
        </authorList>
    </citation>
    <scope>NUCLEOTIDE SEQUENCE</scope>
    <source>
        <strain evidence="2">KCTC 12368</strain>
    </source>
</reference>
<dbReference type="AlphaFoldDB" id="A0A918UWH4"/>
<gene>
    <name evidence="2" type="ORF">GCM10007049_37410</name>
</gene>
<dbReference type="PANTHER" id="PTHR42692">
    <property type="entry name" value="NUCLEOTIDE PYROPHOSPHOHYDROLASE"/>
    <property type="match status" value="1"/>
</dbReference>
<keyword evidence="3" id="KW-1185">Reference proteome</keyword>
<dbReference type="InterPro" id="IPR004518">
    <property type="entry name" value="MazG-like_dom"/>
</dbReference>
<dbReference type="PANTHER" id="PTHR42692:SF1">
    <property type="entry name" value="NUCLEOTIDE PYROPHOSPHOHYDROLASE"/>
    <property type="match status" value="1"/>
</dbReference>
<dbReference type="InterPro" id="IPR012359">
    <property type="entry name" value="MazG-related_YpjD"/>
</dbReference>
<evidence type="ECO:0000259" key="1">
    <source>
        <dbReference type="Pfam" id="PF03819"/>
    </source>
</evidence>
<dbReference type="EMBL" id="BMWX01000010">
    <property type="protein sequence ID" value="GGZ40642.1"/>
    <property type="molecule type" value="Genomic_DNA"/>
</dbReference>
<evidence type="ECO:0000313" key="2">
    <source>
        <dbReference type="EMBL" id="GGZ40642.1"/>
    </source>
</evidence>
<dbReference type="Pfam" id="PF03819">
    <property type="entry name" value="MazG"/>
    <property type="match status" value="1"/>
</dbReference>